<proteinExistence type="predicted"/>
<dbReference type="PANTHER" id="PTHR16305:SF35">
    <property type="entry name" value="TRANSCRIPTIONAL ACTIVATOR DOMAIN"/>
    <property type="match status" value="1"/>
</dbReference>
<dbReference type="PANTHER" id="PTHR16305">
    <property type="entry name" value="TESTICULAR SOLUBLE ADENYLYL CYCLASE"/>
    <property type="match status" value="1"/>
</dbReference>
<organism evidence="4 5">
    <name type="scientific">Nocardioides ginsengisoli</name>
    <dbReference type="NCBI Taxonomy" id="363868"/>
    <lineage>
        <taxon>Bacteria</taxon>
        <taxon>Bacillati</taxon>
        <taxon>Actinomycetota</taxon>
        <taxon>Actinomycetes</taxon>
        <taxon>Propionibacteriales</taxon>
        <taxon>Nocardioidaceae</taxon>
        <taxon>Nocardioides</taxon>
    </lineage>
</organism>
<keyword evidence="5" id="KW-1185">Reference proteome</keyword>
<keyword evidence="2 4" id="KW-0067">ATP-binding</keyword>
<protein>
    <submittedName>
        <fullName evidence="4">ATP-binding protein</fullName>
    </submittedName>
</protein>
<sequence>MALPAEPLLLGRDGVRERLTDRIGRAAAGQGGLVWVSGEAGIGKTRILGEARRIATAHGFRVLHGTGWDDPGTPPFWLWVQVLRDVPGGREALAPGVDRFALFESVAATLDRLADGAPVLVVLDDLHWTDAGSLRLLGFVERTLAHRPVLVVAGWRDHEAAPDPAIAELAAELATCAEPVPLTGLDADAVRELVRAEGGVVLSADEADAVRERSGGNPLFVGELARLAADRGNAAVLAEVPGSAVAVIRRRLGRVSQPCHELLVAAAVAGTASSLDVVQRLTGQPPATVAAPLDEAVAAGRAREVGGRVELPHPLVRAAVAGSVPATRVRELHRAVAALLADRLDGDPTAAAEVAQHLHRALPLVPAEEAVAMSRRAADAAMDRMAYEEAAEHLTAALAACPPADDVRRRILLDRGAAVLAYDDLDAARADFLESARLARAAGDAEGLAEAALGFAAGQAGFEIRLWDRAQLDLLEEALAALGDADSVTRAHLLARLSVAASFSGTPARRTELAEEAVALARRLGDPRAIAHALAARCDIIAGPAHSERREADAGEVVDRARAAGDRGLELLGLRLRIVALLEQGRTTAARADMSAFEAAASALRQPIYSWYVPLFRGFVAHLEGDLALVRQCADEAERIGRRAGSHNAVILASVQRSWIAIETDQEEEILRELRGLIEVFAETAPAGQGFVSLFPGQPRVARAAALPSIAAAVASLEDDAEMVSNLCLLAIAALRYDDPPAAAAVVRRALEPWSHRFGVDGIAAGAIGPVSRLVGELALLEGDLDAAETHLKQAEAAAAASGAVLAGVHVREAQAALARAREAVDVQPVEAPNRFRRDGDLWQVAFAGTAAVVRHVKGMSDLQVLLARPGSETHALDLAGAPGGAPPEGDTGPVLDEQARAAYKRRLAELDDDIDRAAVDGDADARTQAEEERAFLVAELGAAYGLGGRARRTGAAAERARSAVTWRIRDAIRRIEEVHPALGAHLGRSVRTGSFCRYDPEQPVSWET</sequence>
<evidence type="ECO:0000256" key="2">
    <source>
        <dbReference type="ARBA" id="ARBA00022840"/>
    </source>
</evidence>
<dbReference type="Pfam" id="PF13191">
    <property type="entry name" value="AAA_16"/>
    <property type="match status" value="1"/>
</dbReference>
<evidence type="ECO:0000313" key="4">
    <source>
        <dbReference type="EMBL" id="MFD1248509.1"/>
    </source>
</evidence>
<reference evidence="5" key="1">
    <citation type="journal article" date="2019" name="Int. J. Syst. Evol. Microbiol.">
        <title>The Global Catalogue of Microorganisms (GCM) 10K type strain sequencing project: providing services to taxonomists for standard genome sequencing and annotation.</title>
        <authorList>
            <consortium name="The Broad Institute Genomics Platform"/>
            <consortium name="The Broad Institute Genome Sequencing Center for Infectious Disease"/>
            <person name="Wu L."/>
            <person name="Ma J."/>
        </authorList>
    </citation>
    <scope>NUCLEOTIDE SEQUENCE [LARGE SCALE GENOMIC DNA]</scope>
    <source>
        <strain evidence="5">CCUG 52478</strain>
    </source>
</reference>
<evidence type="ECO:0000313" key="5">
    <source>
        <dbReference type="Proteomes" id="UP001597229"/>
    </source>
</evidence>
<accession>A0ABW3W0F8</accession>
<dbReference type="InterPro" id="IPR041664">
    <property type="entry name" value="AAA_16"/>
</dbReference>
<evidence type="ECO:0000259" key="3">
    <source>
        <dbReference type="Pfam" id="PF13191"/>
    </source>
</evidence>
<feature type="domain" description="Orc1-like AAA ATPase" evidence="3">
    <location>
        <begin position="9"/>
        <end position="152"/>
    </location>
</feature>
<keyword evidence="1" id="KW-0547">Nucleotide-binding</keyword>
<name>A0ABW3W0F8_9ACTN</name>
<dbReference type="RefSeq" id="WP_379228643.1">
    <property type="nucleotide sequence ID" value="NZ_JBHTLX010000016.1"/>
</dbReference>
<comment type="caution">
    <text evidence="4">The sequence shown here is derived from an EMBL/GenBank/DDBJ whole genome shotgun (WGS) entry which is preliminary data.</text>
</comment>
<dbReference type="EMBL" id="JBHTLX010000016">
    <property type="protein sequence ID" value="MFD1248509.1"/>
    <property type="molecule type" value="Genomic_DNA"/>
</dbReference>
<dbReference type="GO" id="GO:0005524">
    <property type="term" value="F:ATP binding"/>
    <property type="evidence" value="ECO:0007669"/>
    <property type="project" value="UniProtKB-KW"/>
</dbReference>
<dbReference type="SUPFAM" id="SSF52540">
    <property type="entry name" value="P-loop containing nucleoside triphosphate hydrolases"/>
    <property type="match status" value="1"/>
</dbReference>
<dbReference type="Proteomes" id="UP001597229">
    <property type="component" value="Unassembled WGS sequence"/>
</dbReference>
<gene>
    <name evidence="4" type="ORF">ACFQ3F_11990</name>
</gene>
<evidence type="ECO:0000256" key="1">
    <source>
        <dbReference type="ARBA" id="ARBA00022741"/>
    </source>
</evidence>
<dbReference type="InterPro" id="IPR027417">
    <property type="entry name" value="P-loop_NTPase"/>
</dbReference>